<evidence type="ECO:0000256" key="3">
    <source>
        <dbReference type="SAM" id="Phobius"/>
    </source>
</evidence>
<evidence type="ECO:0000256" key="1">
    <source>
        <dbReference type="ARBA" id="ARBA00022723"/>
    </source>
</evidence>
<comment type="caution">
    <text evidence="5">The sequence shown here is derived from an EMBL/GenBank/DDBJ whole genome shotgun (WGS) entry which is preliminary data.</text>
</comment>
<name>A0A7J0F9E9_9ERIC</name>
<dbReference type="AlphaFoldDB" id="A0A7J0F9E9"/>
<feature type="domain" description="Cation-transporting P-type ATPase C-terminal" evidence="4">
    <location>
        <begin position="628"/>
        <end position="689"/>
    </location>
</feature>
<keyword evidence="1" id="KW-0479">Metal-binding</keyword>
<dbReference type="Proteomes" id="UP000585474">
    <property type="component" value="Unassembled WGS sequence"/>
</dbReference>
<proteinExistence type="predicted"/>
<dbReference type="Gene3D" id="1.20.1110.10">
    <property type="entry name" value="Calcium-transporting ATPase, transmembrane domain"/>
    <property type="match status" value="3"/>
</dbReference>
<sequence>MARIMKLKDLNSLRDFGGVQGFAEALDTDLENGLPCDEDDLCCRRTTCPQSEPQALKEGFFYILLNACNKYIILLLLLLGALSLGFGIEEEGLETGWSLRRWTRKKKLQNNGDLAVKVLRGKNQHKISMFNVVLGDISTIDKENPFMFYGTKVINGNGRMPATSIGKDTVWGEMMSNLTNAPNKETPLQVQLDRLQTCIQITGLLITIIILVVTFLRLKFETRSDVPRSSLDLKRKPTAIKEFIDAIQKVVMKRRVKCIERKGHGSGFFDCITMGSVTAICTDKPSGLMLNQMEVDVFYNSEGIISKESDIAPEVCEALCIRIGTPTMRLQGHCSSMEDALLSWASLNLDMKINNLKQESTVDVATELKSDEGGCGVLLRRNNANGESMESHWRGPAQIILAMCSHYCDRKGARNGINDQKRKDFEQIIESMMKAQQLKTIAFGYKRTNARSLEEKGLILLGILGLKCPFRRAIEACKEAGVAIKLVSECNALELESVTIECGLNLPNSDSVVFGENFRSSTHEERMEMERGYVVAWWGVRTNETPAIREADVGITMGNSSSEMARESSSIIIPDGDFNFLVNIMKCRRCARDNIQKFIQLELIKLELIIIKAWLLITIIMTSCFGDAPLSAIQYLWVCLIVAVLGGQALLTELPTENLMKKPPVKQTDSLITRTMWRNIVLQDLYQAANLVFNWFNAREPEKKNVFKGSLQNCGFWVAIVVTMVLQGAYTKIADILDRSENLNLEQWAICLLIGAVSWVIDWVGKSMLDSMAGRLRRQRSSNTGSISMVPSASSESLVNLELPL</sequence>
<dbReference type="PANTHER" id="PTHR24093">
    <property type="entry name" value="CATION TRANSPORTING ATPASE"/>
    <property type="match status" value="1"/>
</dbReference>
<keyword evidence="6" id="KW-1185">Reference proteome</keyword>
<dbReference type="GO" id="GO:0005388">
    <property type="term" value="F:P-type calcium transporter activity"/>
    <property type="evidence" value="ECO:0007669"/>
    <property type="project" value="TreeGrafter"/>
</dbReference>
<keyword evidence="3" id="KW-1133">Transmembrane helix</keyword>
<keyword evidence="3" id="KW-0812">Transmembrane</keyword>
<evidence type="ECO:0000313" key="5">
    <source>
        <dbReference type="EMBL" id="GFY95332.1"/>
    </source>
</evidence>
<dbReference type="InterPro" id="IPR006068">
    <property type="entry name" value="ATPase_P-typ_cation-transptr_C"/>
</dbReference>
<dbReference type="GO" id="GO:0046872">
    <property type="term" value="F:metal ion binding"/>
    <property type="evidence" value="ECO:0007669"/>
    <property type="project" value="UniProtKB-KW"/>
</dbReference>
<dbReference type="InterPro" id="IPR023299">
    <property type="entry name" value="ATPase_P-typ_cyto_dom_N"/>
</dbReference>
<keyword evidence="2" id="KW-0460">Magnesium</keyword>
<dbReference type="SUPFAM" id="SSF81660">
    <property type="entry name" value="Metal cation-transporting ATPase, ATP-binding domain N"/>
    <property type="match status" value="1"/>
</dbReference>
<dbReference type="SUPFAM" id="SSF56784">
    <property type="entry name" value="HAD-like"/>
    <property type="match status" value="1"/>
</dbReference>
<keyword evidence="3" id="KW-0472">Membrane</keyword>
<dbReference type="Pfam" id="PF00689">
    <property type="entry name" value="Cation_ATPase_C"/>
    <property type="match status" value="2"/>
</dbReference>
<dbReference type="Pfam" id="PF13246">
    <property type="entry name" value="Cation_ATPase"/>
    <property type="match status" value="1"/>
</dbReference>
<dbReference type="InterPro" id="IPR023298">
    <property type="entry name" value="ATPase_P-typ_TM_dom_sf"/>
</dbReference>
<dbReference type="InterPro" id="IPR036412">
    <property type="entry name" value="HAD-like_sf"/>
</dbReference>
<dbReference type="SUPFAM" id="SSF81665">
    <property type="entry name" value="Calcium ATPase, transmembrane domain M"/>
    <property type="match status" value="1"/>
</dbReference>
<reference evidence="5 6" key="1">
    <citation type="submission" date="2019-07" db="EMBL/GenBank/DDBJ databases">
        <title>De Novo Assembly of kiwifruit Actinidia rufa.</title>
        <authorList>
            <person name="Sugita-Konishi S."/>
            <person name="Sato K."/>
            <person name="Mori E."/>
            <person name="Abe Y."/>
            <person name="Kisaki G."/>
            <person name="Hamano K."/>
            <person name="Suezawa K."/>
            <person name="Otani M."/>
            <person name="Fukuda T."/>
            <person name="Manabe T."/>
            <person name="Gomi K."/>
            <person name="Tabuchi M."/>
            <person name="Akimitsu K."/>
            <person name="Kataoka I."/>
        </authorList>
    </citation>
    <scope>NUCLEOTIDE SEQUENCE [LARGE SCALE GENOMIC DNA]</scope>
    <source>
        <strain evidence="6">cv. Fuchu</strain>
    </source>
</reference>
<dbReference type="Gene3D" id="3.40.1110.10">
    <property type="entry name" value="Calcium-transporting ATPase, cytoplasmic domain N"/>
    <property type="match status" value="1"/>
</dbReference>
<dbReference type="GO" id="GO:0005886">
    <property type="term" value="C:plasma membrane"/>
    <property type="evidence" value="ECO:0007669"/>
    <property type="project" value="TreeGrafter"/>
</dbReference>
<dbReference type="OrthoDB" id="116380at2759"/>
<accession>A0A7J0F9E9</accession>
<feature type="domain" description="Cation-transporting P-type ATPase C-terminal" evidence="4">
    <location>
        <begin position="692"/>
        <end position="766"/>
    </location>
</feature>
<gene>
    <name evidence="5" type="ORF">Acr_10g0007170</name>
</gene>
<protein>
    <recommendedName>
        <fullName evidence="4">Cation-transporting P-type ATPase C-terminal domain-containing protein</fullName>
    </recommendedName>
</protein>
<dbReference type="PANTHER" id="PTHR24093:SF470">
    <property type="entry name" value="CALCIUM-TRANSPORTING ATPASE 12, PLASMA MEMBRANE-TYPE-LIKE"/>
    <property type="match status" value="1"/>
</dbReference>
<feature type="transmembrane region" description="Helical" evidence="3">
    <location>
        <begin position="606"/>
        <end position="626"/>
    </location>
</feature>
<feature type="transmembrane region" description="Helical" evidence="3">
    <location>
        <begin position="199"/>
        <end position="218"/>
    </location>
</feature>
<dbReference type="EMBL" id="BJWL01000010">
    <property type="protein sequence ID" value="GFY95332.1"/>
    <property type="molecule type" value="Genomic_DNA"/>
</dbReference>
<evidence type="ECO:0000256" key="2">
    <source>
        <dbReference type="ARBA" id="ARBA00022842"/>
    </source>
</evidence>
<feature type="transmembrane region" description="Helical" evidence="3">
    <location>
        <begin position="714"/>
        <end position="733"/>
    </location>
</feature>
<feature type="transmembrane region" description="Helical" evidence="3">
    <location>
        <begin position="745"/>
        <end position="765"/>
    </location>
</feature>
<feature type="transmembrane region" description="Helical" evidence="3">
    <location>
        <begin position="632"/>
        <end position="652"/>
    </location>
</feature>
<organism evidence="5 6">
    <name type="scientific">Actinidia rufa</name>
    <dbReference type="NCBI Taxonomy" id="165716"/>
    <lineage>
        <taxon>Eukaryota</taxon>
        <taxon>Viridiplantae</taxon>
        <taxon>Streptophyta</taxon>
        <taxon>Embryophyta</taxon>
        <taxon>Tracheophyta</taxon>
        <taxon>Spermatophyta</taxon>
        <taxon>Magnoliopsida</taxon>
        <taxon>eudicotyledons</taxon>
        <taxon>Gunneridae</taxon>
        <taxon>Pentapetalae</taxon>
        <taxon>asterids</taxon>
        <taxon>Ericales</taxon>
        <taxon>Actinidiaceae</taxon>
        <taxon>Actinidia</taxon>
    </lineage>
</organism>
<dbReference type="GO" id="GO:0000166">
    <property type="term" value="F:nucleotide binding"/>
    <property type="evidence" value="ECO:0007669"/>
    <property type="project" value="InterPro"/>
</dbReference>
<feature type="transmembrane region" description="Helical" evidence="3">
    <location>
        <begin position="71"/>
        <end position="88"/>
    </location>
</feature>
<evidence type="ECO:0000313" key="6">
    <source>
        <dbReference type="Proteomes" id="UP000585474"/>
    </source>
</evidence>
<dbReference type="PRINTS" id="PR00119">
    <property type="entry name" value="CATATPASE"/>
</dbReference>
<evidence type="ECO:0000259" key="4">
    <source>
        <dbReference type="Pfam" id="PF00689"/>
    </source>
</evidence>